<evidence type="ECO:0000256" key="16">
    <source>
        <dbReference type="ARBA" id="ARBA00023180"/>
    </source>
</evidence>
<evidence type="ECO:0000256" key="20">
    <source>
        <dbReference type="ARBA" id="ARBA00081225"/>
    </source>
</evidence>
<feature type="transmembrane region" description="Helical" evidence="24">
    <location>
        <begin position="232"/>
        <end position="253"/>
    </location>
</feature>
<dbReference type="GO" id="GO:0046872">
    <property type="term" value="F:metal ion binding"/>
    <property type="evidence" value="ECO:0007669"/>
    <property type="project" value="UniProtKB-KW"/>
</dbReference>
<dbReference type="EC" id="4.6.1.1" evidence="5"/>
<dbReference type="GO" id="GO:0005524">
    <property type="term" value="F:ATP binding"/>
    <property type="evidence" value="ECO:0007669"/>
    <property type="project" value="UniProtKB-KW"/>
</dbReference>
<evidence type="ECO:0000256" key="19">
    <source>
        <dbReference type="ARBA" id="ARBA00070496"/>
    </source>
</evidence>
<comment type="cofactor">
    <cofactor evidence="2">
        <name>Mn(2+)</name>
        <dbReference type="ChEBI" id="CHEBI:29035"/>
    </cofactor>
</comment>
<keyword evidence="28" id="KW-1185">Reference proteome</keyword>
<gene>
    <name evidence="26" type="ORF">CAPTEDRAFT_204074</name>
</gene>
<proteinExistence type="inferred from homology"/>
<dbReference type="GO" id="GO:0005886">
    <property type="term" value="C:plasma membrane"/>
    <property type="evidence" value="ECO:0007669"/>
    <property type="project" value="UniProtKB-SubCell"/>
</dbReference>
<dbReference type="CDD" id="cd07302">
    <property type="entry name" value="CHD"/>
    <property type="match status" value="2"/>
</dbReference>
<evidence type="ECO:0000256" key="5">
    <source>
        <dbReference type="ARBA" id="ARBA00012201"/>
    </source>
</evidence>
<dbReference type="SUPFAM" id="SSF55073">
    <property type="entry name" value="Nucleotide cyclase"/>
    <property type="match status" value="2"/>
</dbReference>
<feature type="transmembrane region" description="Helical" evidence="24">
    <location>
        <begin position="336"/>
        <end position="353"/>
    </location>
</feature>
<evidence type="ECO:0000256" key="6">
    <source>
        <dbReference type="ARBA" id="ARBA00022475"/>
    </source>
</evidence>
<protein>
    <recommendedName>
        <fullName evidence="19">Adenylate cyclase type 9</fullName>
        <ecNumber evidence="5">4.6.1.1</ecNumber>
    </recommendedName>
    <alternativeName>
        <fullName evidence="22">ATP pyrophosphate-lyase 9</fullName>
    </alternativeName>
    <alternativeName>
        <fullName evidence="20">Adenylate cyclase type IX</fullName>
    </alternativeName>
    <alternativeName>
        <fullName evidence="21">Adenylyl cyclase 9</fullName>
    </alternativeName>
</protein>
<dbReference type="STRING" id="283909.R7VBF0"/>
<feature type="transmembrane region" description="Helical" evidence="24">
    <location>
        <begin position="410"/>
        <end position="429"/>
    </location>
</feature>
<evidence type="ECO:0000256" key="24">
    <source>
        <dbReference type="SAM" id="Phobius"/>
    </source>
</evidence>
<evidence type="ECO:0000256" key="15">
    <source>
        <dbReference type="ARBA" id="ARBA00023136"/>
    </source>
</evidence>
<sequence length="683" mass="77121">MSQMDSVSILFADIVGFTKMSSNKTAEHLVSLLNDLFGRFDIICQKSGCEKISTLGDCYYCVSGCPEKRPDHALCCVEMGLMMCKAIYEFDEDHNEEVNMRVGVHTGTVLCGIVGTRRFKFDVWSHDVTLANMMESEGRPGRVHISDSTYVLIKDTFEVEAGEEVEEALEQTSFGLELIGNWLSAYLYYPPINQCTLNFLNHRLEENYRNHYVDMDGRDSIATFALPRYSSLCDIIVSFTFFVLMSVACFIGFPISLPWLFVFAISLLLEMAMLLPALGVTCCRHTSMAPFLNRLGRFFAGWVPQHLFGGIIISVPAAAIYANFSCSVFRLKDSSDFYFCLLLVVSIIHYCNFTMLSSWLRAALASIVGIVLVVLLTTGICTQDVGHLTNVTNASSVDAQPEVFSGEHTLKYEVILTMLLLLLLIWFLTREFEISYRLSFHGNVQAALDRQTMQQEKEQADWLLHNIIPEHVSEVLKQTSQYCKNHKDVGVIFAKVVNYDDFYDESFEGGKEYLRVLNEMIGDFEDLFDDPKYKDVEKIKTIGSCLMAASGLNPATRNQNKDPNAHLYALMDFAVDMLKKLDQFNSEIFNFDFEMAIGFNYGEVTAGVIGTTKLLYDIWGDTVNVSSRMYSTGVHGKIQVTEDCAKKLEGMFDFEYRGQIYVKGKGDLNTYILAGKKPDASWE</sequence>
<dbReference type="HOGENOM" id="CLU_001072_2_5_1"/>
<evidence type="ECO:0000256" key="9">
    <source>
        <dbReference type="ARBA" id="ARBA00022737"/>
    </source>
</evidence>
<dbReference type="OrthoDB" id="10035433at2759"/>
<reference evidence="28" key="1">
    <citation type="submission" date="2012-12" db="EMBL/GenBank/DDBJ databases">
        <authorList>
            <person name="Hellsten U."/>
            <person name="Grimwood J."/>
            <person name="Chapman J.A."/>
            <person name="Shapiro H."/>
            <person name="Aerts A."/>
            <person name="Otillar R.P."/>
            <person name="Terry A.Y."/>
            <person name="Boore J.L."/>
            <person name="Simakov O."/>
            <person name="Marletaz F."/>
            <person name="Cho S.-J."/>
            <person name="Edsinger-Gonzales E."/>
            <person name="Havlak P."/>
            <person name="Kuo D.-H."/>
            <person name="Larsson T."/>
            <person name="Lv J."/>
            <person name="Arendt D."/>
            <person name="Savage R."/>
            <person name="Osoegawa K."/>
            <person name="de Jong P."/>
            <person name="Lindberg D.R."/>
            <person name="Seaver E.C."/>
            <person name="Weisblat D.A."/>
            <person name="Putnam N.H."/>
            <person name="Grigoriev I.V."/>
            <person name="Rokhsar D.S."/>
        </authorList>
    </citation>
    <scope>NUCLEOTIDE SEQUENCE</scope>
    <source>
        <strain evidence="28">I ESC-2004</strain>
    </source>
</reference>
<evidence type="ECO:0000256" key="1">
    <source>
        <dbReference type="ARBA" id="ARBA00001593"/>
    </source>
</evidence>
<evidence type="ECO:0000313" key="28">
    <source>
        <dbReference type="Proteomes" id="UP000014760"/>
    </source>
</evidence>
<dbReference type="Proteomes" id="UP000014760">
    <property type="component" value="Unassembled WGS sequence"/>
</dbReference>
<evidence type="ECO:0000256" key="12">
    <source>
        <dbReference type="ARBA" id="ARBA00022842"/>
    </source>
</evidence>
<feature type="transmembrane region" description="Helical" evidence="24">
    <location>
        <begin position="259"/>
        <end position="278"/>
    </location>
</feature>
<keyword evidence="6" id="KW-1003">Cell membrane</keyword>
<feature type="transmembrane region" description="Helical" evidence="24">
    <location>
        <begin position="299"/>
        <end position="324"/>
    </location>
</feature>
<name>R7VBF0_CAPTE</name>
<keyword evidence="12" id="KW-0460">Magnesium</keyword>
<dbReference type="PROSITE" id="PS00452">
    <property type="entry name" value="GUANYLATE_CYCLASE_1"/>
    <property type="match status" value="1"/>
</dbReference>
<keyword evidence="9" id="KW-0677">Repeat</keyword>
<dbReference type="PANTHER" id="PTHR45627:SF8">
    <property type="entry name" value="ADENYLATE CYCLASE TYPE 9"/>
    <property type="match status" value="1"/>
</dbReference>
<dbReference type="FunFam" id="3.30.70.1230:FF:000014">
    <property type="entry name" value="adenylate cyclase type 9"/>
    <property type="match status" value="1"/>
</dbReference>
<keyword evidence="7 24" id="KW-0812">Transmembrane</keyword>
<evidence type="ECO:0000256" key="11">
    <source>
        <dbReference type="ARBA" id="ARBA00022840"/>
    </source>
</evidence>
<evidence type="ECO:0000256" key="17">
    <source>
        <dbReference type="ARBA" id="ARBA00023211"/>
    </source>
</evidence>
<keyword evidence="11" id="KW-0067">ATP-binding</keyword>
<evidence type="ECO:0000256" key="3">
    <source>
        <dbReference type="ARBA" id="ARBA00001946"/>
    </source>
</evidence>
<dbReference type="InterPro" id="IPR001054">
    <property type="entry name" value="A/G_cyclase"/>
</dbReference>
<organism evidence="26">
    <name type="scientific">Capitella teleta</name>
    <name type="common">Polychaete worm</name>
    <dbReference type="NCBI Taxonomy" id="283909"/>
    <lineage>
        <taxon>Eukaryota</taxon>
        <taxon>Metazoa</taxon>
        <taxon>Spiralia</taxon>
        <taxon>Lophotrochozoa</taxon>
        <taxon>Annelida</taxon>
        <taxon>Polychaeta</taxon>
        <taxon>Sedentaria</taxon>
        <taxon>Scolecida</taxon>
        <taxon>Capitellidae</taxon>
        <taxon>Capitella</taxon>
    </lineage>
</organism>
<dbReference type="GO" id="GO:0035556">
    <property type="term" value="P:intracellular signal transduction"/>
    <property type="evidence" value="ECO:0007669"/>
    <property type="project" value="InterPro"/>
</dbReference>
<evidence type="ECO:0000313" key="27">
    <source>
        <dbReference type="EnsemblMetazoa" id="CapteP204074"/>
    </source>
</evidence>
<keyword evidence="8" id="KW-0479">Metal-binding</keyword>
<dbReference type="GO" id="GO:0006171">
    <property type="term" value="P:cAMP biosynthetic process"/>
    <property type="evidence" value="ECO:0007669"/>
    <property type="project" value="UniProtKB-KW"/>
</dbReference>
<keyword evidence="13 24" id="KW-1133">Transmembrane helix</keyword>
<reference evidence="26 28" key="2">
    <citation type="journal article" date="2013" name="Nature">
        <title>Insights into bilaterian evolution from three spiralian genomes.</title>
        <authorList>
            <person name="Simakov O."/>
            <person name="Marletaz F."/>
            <person name="Cho S.J."/>
            <person name="Edsinger-Gonzales E."/>
            <person name="Havlak P."/>
            <person name="Hellsten U."/>
            <person name="Kuo D.H."/>
            <person name="Larsson T."/>
            <person name="Lv J."/>
            <person name="Arendt D."/>
            <person name="Savage R."/>
            <person name="Osoegawa K."/>
            <person name="de Jong P."/>
            <person name="Grimwood J."/>
            <person name="Chapman J.A."/>
            <person name="Shapiro H."/>
            <person name="Aerts A."/>
            <person name="Otillar R.P."/>
            <person name="Terry A.Y."/>
            <person name="Boore J.L."/>
            <person name="Grigoriev I.V."/>
            <person name="Lindberg D.R."/>
            <person name="Seaver E.C."/>
            <person name="Weisblat D.A."/>
            <person name="Putnam N.H."/>
            <person name="Rokhsar D.S."/>
        </authorList>
    </citation>
    <scope>NUCLEOTIDE SEQUENCE</scope>
    <source>
        <strain evidence="26 28">I ESC-2004</strain>
    </source>
</reference>
<comment type="subcellular location">
    <subcellularLocation>
        <location evidence="4">Cell membrane</location>
        <topology evidence="4">Multi-pass membrane protein</topology>
    </subcellularLocation>
</comment>
<dbReference type="PROSITE" id="PS50125">
    <property type="entry name" value="GUANYLATE_CYCLASE_2"/>
    <property type="match status" value="2"/>
</dbReference>
<evidence type="ECO:0000256" key="4">
    <source>
        <dbReference type="ARBA" id="ARBA00004651"/>
    </source>
</evidence>
<dbReference type="GO" id="GO:0007189">
    <property type="term" value="P:adenylate cyclase-activating G protein-coupled receptor signaling pathway"/>
    <property type="evidence" value="ECO:0007669"/>
    <property type="project" value="TreeGrafter"/>
</dbReference>
<evidence type="ECO:0000256" key="18">
    <source>
        <dbReference type="ARBA" id="ARBA00023239"/>
    </source>
</evidence>
<dbReference type="AlphaFoldDB" id="R7VBF0"/>
<dbReference type="EMBL" id="AMQN01005076">
    <property type="status" value="NOT_ANNOTATED_CDS"/>
    <property type="molecule type" value="Genomic_DNA"/>
</dbReference>
<evidence type="ECO:0000256" key="10">
    <source>
        <dbReference type="ARBA" id="ARBA00022741"/>
    </source>
</evidence>
<dbReference type="EnsemblMetazoa" id="CapteT204074">
    <property type="protein sequence ID" value="CapteP204074"/>
    <property type="gene ID" value="CapteG204074"/>
</dbReference>
<evidence type="ECO:0000256" key="8">
    <source>
        <dbReference type="ARBA" id="ARBA00022723"/>
    </source>
</evidence>
<dbReference type="Gene3D" id="3.30.70.1230">
    <property type="entry name" value="Nucleotide cyclase"/>
    <property type="match status" value="2"/>
</dbReference>
<feature type="transmembrane region" description="Helical" evidence="24">
    <location>
        <begin position="360"/>
        <end position="380"/>
    </location>
</feature>
<keyword evidence="18 23" id="KW-0456">Lyase</keyword>
<keyword evidence="10" id="KW-0547">Nucleotide-binding</keyword>
<dbReference type="InterPro" id="IPR018297">
    <property type="entry name" value="A/G_cyclase_CS"/>
</dbReference>
<dbReference type="PANTHER" id="PTHR45627">
    <property type="entry name" value="ADENYLATE CYCLASE TYPE 1"/>
    <property type="match status" value="1"/>
</dbReference>
<dbReference type="InterPro" id="IPR029787">
    <property type="entry name" value="Nucleotide_cyclase"/>
</dbReference>
<dbReference type="Pfam" id="PF00211">
    <property type="entry name" value="Guanylate_cyc"/>
    <property type="match status" value="2"/>
</dbReference>
<evidence type="ECO:0000256" key="22">
    <source>
        <dbReference type="ARBA" id="ARBA00081427"/>
    </source>
</evidence>
<evidence type="ECO:0000256" key="23">
    <source>
        <dbReference type="RuleBase" id="RU000405"/>
    </source>
</evidence>
<keyword evidence="15 24" id="KW-0472">Membrane</keyword>
<evidence type="ECO:0000256" key="2">
    <source>
        <dbReference type="ARBA" id="ARBA00001936"/>
    </source>
</evidence>
<dbReference type="SMART" id="SM00044">
    <property type="entry name" value="CYCc"/>
    <property type="match status" value="2"/>
</dbReference>
<evidence type="ECO:0000313" key="26">
    <source>
        <dbReference type="EMBL" id="ELU13631.1"/>
    </source>
</evidence>
<evidence type="ECO:0000256" key="13">
    <source>
        <dbReference type="ARBA" id="ARBA00022989"/>
    </source>
</evidence>
<dbReference type="OMA" id="IGYNHGR"/>
<evidence type="ECO:0000256" key="7">
    <source>
        <dbReference type="ARBA" id="ARBA00022692"/>
    </source>
</evidence>
<reference evidence="27" key="3">
    <citation type="submission" date="2015-06" db="UniProtKB">
        <authorList>
            <consortium name="EnsemblMetazoa"/>
        </authorList>
    </citation>
    <scope>IDENTIFICATION</scope>
</reference>
<dbReference type="FunFam" id="3.30.70.1230:FF:000008">
    <property type="entry name" value="Adenylate cyclase type 9"/>
    <property type="match status" value="1"/>
</dbReference>
<dbReference type="GO" id="GO:0004016">
    <property type="term" value="F:adenylate cyclase activity"/>
    <property type="evidence" value="ECO:0007669"/>
    <property type="project" value="UniProtKB-EC"/>
</dbReference>
<dbReference type="EMBL" id="KB295063">
    <property type="protein sequence ID" value="ELU13631.1"/>
    <property type="molecule type" value="Genomic_DNA"/>
</dbReference>
<feature type="domain" description="Guanylate cyclase" evidence="25">
    <location>
        <begin position="490"/>
        <end position="630"/>
    </location>
</feature>
<feature type="domain" description="Guanylate cyclase" evidence="25">
    <location>
        <begin position="8"/>
        <end position="135"/>
    </location>
</feature>
<accession>R7VBF0</accession>
<comment type="cofactor">
    <cofactor evidence="3">
        <name>Mg(2+)</name>
        <dbReference type="ChEBI" id="CHEBI:18420"/>
    </cofactor>
</comment>
<keyword evidence="17" id="KW-0464">Manganese</keyword>
<keyword evidence="14" id="KW-0115">cAMP biosynthesis</keyword>
<evidence type="ECO:0000256" key="21">
    <source>
        <dbReference type="ARBA" id="ARBA00081232"/>
    </source>
</evidence>
<comment type="similarity">
    <text evidence="23">Belongs to the adenylyl cyclase class-4/guanylyl cyclase family.</text>
</comment>
<keyword evidence="16" id="KW-0325">Glycoprotein</keyword>
<evidence type="ECO:0000256" key="14">
    <source>
        <dbReference type="ARBA" id="ARBA00022998"/>
    </source>
</evidence>
<evidence type="ECO:0000259" key="25">
    <source>
        <dbReference type="PROSITE" id="PS50125"/>
    </source>
</evidence>
<comment type="catalytic activity">
    <reaction evidence="1">
        <text>ATP = 3',5'-cyclic AMP + diphosphate</text>
        <dbReference type="Rhea" id="RHEA:15389"/>
        <dbReference type="ChEBI" id="CHEBI:30616"/>
        <dbReference type="ChEBI" id="CHEBI:33019"/>
        <dbReference type="ChEBI" id="CHEBI:58165"/>
        <dbReference type="EC" id="4.6.1.1"/>
    </reaction>
</comment>